<proteinExistence type="inferred from homology"/>
<dbReference type="SUPFAM" id="SSF46767">
    <property type="entry name" value="Methylated DNA-protein cysteine methyltransferase, C-terminal domain"/>
    <property type="match status" value="1"/>
</dbReference>
<dbReference type="Gene3D" id="1.10.10.10">
    <property type="entry name" value="Winged helix-like DNA-binding domain superfamily/Winged helix DNA-binding domain"/>
    <property type="match status" value="1"/>
</dbReference>
<feature type="domain" description="Methylated-DNA-[protein]-cysteine S-methyltransferase DNA binding" evidence="9">
    <location>
        <begin position="15"/>
        <end position="95"/>
    </location>
</feature>
<dbReference type="PANTHER" id="PTHR10815">
    <property type="entry name" value="METHYLATED-DNA--PROTEIN-CYSTEINE METHYLTRANSFERASE"/>
    <property type="match status" value="1"/>
</dbReference>
<dbReference type="InterPro" id="IPR014048">
    <property type="entry name" value="MethylDNA_cys_MeTrfase_DNA-bd"/>
</dbReference>
<comment type="similarity">
    <text evidence="2">Belongs to the MGMT family.</text>
</comment>
<evidence type="ECO:0000256" key="3">
    <source>
        <dbReference type="ARBA" id="ARBA00011918"/>
    </source>
</evidence>
<accession>A0A1F5PLU5</accession>
<evidence type="ECO:0000313" key="10">
    <source>
        <dbReference type="EMBL" id="OGE90632.1"/>
    </source>
</evidence>
<dbReference type="FunFam" id="1.10.10.10:FF:000214">
    <property type="entry name" value="Methylated-DNA--protein-cysteine methyltransferase"/>
    <property type="match status" value="1"/>
</dbReference>
<comment type="catalytic activity">
    <reaction evidence="8">
        <text>a 6-O-methyl-2'-deoxyguanosine in DNA + L-cysteinyl-[protein] = S-methyl-L-cysteinyl-[protein] + a 2'-deoxyguanosine in DNA</text>
        <dbReference type="Rhea" id="RHEA:24000"/>
        <dbReference type="Rhea" id="RHEA-COMP:10131"/>
        <dbReference type="Rhea" id="RHEA-COMP:10132"/>
        <dbReference type="Rhea" id="RHEA-COMP:11367"/>
        <dbReference type="Rhea" id="RHEA-COMP:11368"/>
        <dbReference type="ChEBI" id="CHEBI:29950"/>
        <dbReference type="ChEBI" id="CHEBI:82612"/>
        <dbReference type="ChEBI" id="CHEBI:85445"/>
        <dbReference type="ChEBI" id="CHEBI:85448"/>
        <dbReference type="EC" id="2.1.1.63"/>
    </reaction>
</comment>
<dbReference type="EC" id="2.1.1.63" evidence="3"/>
<dbReference type="EMBL" id="MFEY01000004">
    <property type="protein sequence ID" value="OGE90632.1"/>
    <property type="molecule type" value="Genomic_DNA"/>
</dbReference>
<reference evidence="10 11" key="1">
    <citation type="journal article" date="2016" name="Nat. Commun.">
        <title>Thousands of microbial genomes shed light on interconnected biogeochemical processes in an aquifer system.</title>
        <authorList>
            <person name="Anantharaman K."/>
            <person name="Brown C.T."/>
            <person name="Hug L.A."/>
            <person name="Sharon I."/>
            <person name="Castelle C.J."/>
            <person name="Probst A.J."/>
            <person name="Thomas B.C."/>
            <person name="Singh A."/>
            <person name="Wilkins M.J."/>
            <person name="Karaoz U."/>
            <person name="Brodie E.L."/>
            <person name="Williams K.H."/>
            <person name="Hubbard S.S."/>
            <person name="Banfield J.F."/>
        </authorList>
    </citation>
    <scope>NUCLEOTIDE SEQUENCE [LARGE SCALE GENOMIC DNA]</scope>
</reference>
<dbReference type="CDD" id="cd06445">
    <property type="entry name" value="ATase"/>
    <property type="match status" value="1"/>
</dbReference>
<keyword evidence="5" id="KW-0808">Transferase</keyword>
<dbReference type="PANTHER" id="PTHR10815:SF13">
    <property type="entry name" value="METHYLATED-DNA--PROTEIN-CYSTEINE METHYLTRANSFERASE"/>
    <property type="match status" value="1"/>
</dbReference>
<dbReference type="AlphaFoldDB" id="A0A1F5PLU5"/>
<evidence type="ECO:0000256" key="8">
    <source>
        <dbReference type="ARBA" id="ARBA00049348"/>
    </source>
</evidence>
<keyword evidence="6" id="KW-0227">DNA damage</keyword>
<dbReference type="GO" id="GO:0032259">
    <property type="term" value="P:methylation"/>
    <property type="evidence" value="ECO:0007669"/>
    <property type="project" value="UniProtKB-KW"/>
</dbReference>
<evidence type="ECO:0000256" key="7">
    <source>
        <dbReference type="ARBA" id="ARBA00023204"/>
    </source>
</evidence>
<dbReference type="InterPro" id="IPR036217">
    <property type="entry name" value="MethylDNA_cys_MeTrfase_DNAb"/>
</dbReference>
<dbReference type="GO" id="GO:0006281">
    <property type="term" value="P:DNA repair"/>
    <property type="evidence" value="ECO:0007669"/>
    <property type="project" value="UniProtKB-KW"/>
</dbReference>
<sequence length="98" mass="10739">MANAKLKIDWAKYTPFQQKVYRAILKIPKGRVLTYGQVARKIGSPKAARAIGQAMKQNQDAPAIPCHRVVASNGLGGYSASGGLKRKLKLLKKEGYKK</sequence>
<keyword evidence="4" id="KW-0489">Methyltransferase</keyword>
<dbReference type="PROSITE" id="PS00374">
    <property type="entry name" value="MGMT"/>
    <property type="match status" value="1"/>
</dbReference>
<protein>
    <recommendedName>
        <fullName evidence="3">methylated-DNA--[protein]-cysteine S-methyltransferase</fullName>
        <ecNumber evidence="3">2.1.1.63</ecNumber>
    </recommendedName>
</protein>
<evidence type="ECO:0000256" key="6">
    <source>
        <dbReference type="ARBA" id="ARBA00022763"/>
    </source>
</evidence>
<keyword evidence="7" id="KW-0234">DNA repair</keyword>
<dbReference type="NCBIfam" id="TIGR00589">
    <property type="entry name" value="ogt"/>
    <property type="match status" value="1"/>
</dbReference>
<dbReference type="InterPro" id="IPR001497">
    <property type="entry name" value="MethylDNA_cys_MeTrfase_AS"/>
</dbReference>
<evidence type="ECO:0000256" key="5">
    <source>
        <dbReference type="ARBA" id="ARBA00022679"/>
    </source>
</evidence>
<dbReference type="GO" id="GO:0003908">
    <property type="term" value="F:methylated-DNA-[protein]-cysteine S-methyltransferase activity"/>
    <property type="evidence" value="ECO:0007669"/>
    <property type="project" value="UniProtKB-EC"/>
</dbReference>
<comment type="caution">
    <text evidence="10">The sequence shown here is derived from an EMBL/GenBank/DDBJ whole genome shotgun (WGS) entry which is preliminary data.</text>
</comment>
<dbReference type="Pfam" id="PF01035">
    <property type="entry name" value="DNA_binding_1"/>
    <property type="match status" value="1"/>
</dbReference>
<gene>
    <name evidence="10" type="ORF">A3E29_00665</name>
</gene>
<dbReference type="Proteomes" id="UP000177682">
    <property type="component" value="Unassembled WGS sequence"/>
</dbReference>
<comment type="catalytic activity">
    <reaction evidence="1">
        <text>a 4-O-methyl-thymidine in DNA + L-cysteinyl-[protein] = a thymidine in DNA + S-methyl-L-cysteinyl-[protein]</text>
        <dbReference type="Rhea" id="RHEA:53428"/>
        <dbReference type="Rhea" id="RHEA-COMP:10131"/>
        <dbReference type="Rhea" id="RHEA-COMP:10132"/>
        <dbReference type="Rhea" id="RHEA-COMP:13555"/>
        <dbReference type="Rhea" id="RHEA-COMP:13556"/>
        <dbReference type="ChEBI" id="CHEBI:29950"/>
        <dbReference type="ChEBI" id="CHEBI:82612"/>
        <dbReference type="ChEBI" id="CHEBI:137386"/>
        <dbReference type="ChEBI" id="CHEBI:137387"/>
        <dbReference type="EC" id="2.1.1.63"/>
    </reaction>
</comment>
<name>A0A1F5PLU5_9BACT</name>
<organism evidence="10 11">
    <name type="scientific">Candidatus Doudnabacteria bacterium RIFCSPHIGHO2_12_FULL_48_16</name>
    <dbReference type="NCBI Taxonomy" id="1817838"/>
    <lineage>
        <taxon>Bacteria</taxon>
        <taxon>Candidatus Doudnaibacteriota</taxon>
    </lineage>
</organism>
<evidence type="ECO:0000256" key="2">
    <source>
        <dbReference type="ARBA" id="ARBA00008711"/>
    </source>
</evidence>
<dbReference type="InterPro" id="IPR036388">
    <property type="entry name" value="WH-like_DNA-bd_sf"/>
</dbReference>
<evidence type="ECO:0000259" key="9">
    <source>
        <dbReference type="Pfam" id="PF01035"/>
    </source>
</evidence>
<evidence type="ECO:0000256" key="1">
    <source>
        <dbReference type="ARBA" id="ARBA00001286"/>
    </source>
</evidence>
<evidence type="ECO:0000256" key="4">
    <source>
        <dbReference type="ARBA" id="ARBA00022603"/>
    </source>
</evidence>
<evidence type="ECO:0000313" key="11">
    <source>
        <dbReference type="Proteomes" id="UP000177682"/>
    </source>
</evidence>